<dbReference type="AlphaFoldDB" id="A0AAE3VSK7"/>
<gene>
    <name evidence="3" type="ORF">J2S73_003312</name>
</gene>
<keyword evidence="4" id="KW-1185">Reference proteome</keyword>
<evidence type="ECO:0000259" key="1">
    <source>
        <dbReference type="Pfam" id="PF01968"/>
    </source>
</evidence>
<dbReference type="InterPro" id="IPR043129">
    <property type="entry name" value="ATPase_NBD"/>
</dbReference>
<name>A0AAE3VSK7_9HYPH</name>
<dbReference type="Pfam" id="PF01968">
    <property type="entry name" value="Hydantoinase_A"/>
    <property type="match status" value="1"/>
</dbReference>
<protein>
    <submittedName>
        <fullName evidence="3">N-methylhydantoinase A/oxoprolinase/acetone carboxylase beta subunit</fullName>
    </submittedName>
</protein>
<dbReference type="EMBL" id="JAUSUL010000003">
    <property type="protein sequence ID" value="MDQ0316836.1"/>
    <property type="molecule type" value="Genomic_DNA"/>
</dbReference>
<dbReference type="Proteomes" id="UP001229244">
    <property type="component" value="Unassembled WGS sequence"/>
</dbReference>
<dbReference type="InterPro" id="IPR002821">
    <property type="entry name" value="Hydantoinase_A"/>
</dbReference>
<dbReference type="GO" id="GO:0006749">
    <property type="term" value="P:glutathione metabolic process"/>
    <property type="evidence" value="ECO:0007669"/>
    <property type="project" value="TreeGrafter"/>
</dbReference>
<feature type="domain" description="Hydantoinase/oxoprolinase N-terminal" evidence="2">
    <location>
        <begin position="6"/>
        <end position="182"/>
    </location>
</feature>
<dbReference type="PANTHER" id="PTHR11365:SF23">
    <property type="entry name" value="HYPOTHETICAL 5-OXOPROLINASE (EUROFUNG)-RELATED"/>
    <property type="match status" value="1"/>
</dbReference>
<sequence length="695" mass="72646">MQKQVRIGVDIGGTFTDFVLEDGARQVSLKLLTTTDAPERAVIEGVEQILATADVPAAAVTAIIHGTTLATNAVIERKGARVGFVTTEGFRDTLEMAYEHRYDQYDLLVDKPLPLVPRRLRLPVTERIAADGRVLKPLDEDAVRAVGEALREEGVEAVAIGFLQSFANDAHEERAAEILREILPDVPVSLSSDVSPEIREYERFTTVTANAYVQPLMSRYLGRLETGLRGLGVAAPIYLIQSNGGLCDIATASRFPVRLLESGPAGGAIFAASLASELSIDRALLLDIGGTTAKLCFIDDGRPQTARGMEVARIDRFKPGSGLPLRFPVVELCEMGAGGGSIARIDRLGRLAVGPQSAGSNPGPACYGRGGSEATVTDSHLALGRLDPDRFAAGTVKLARDKAEAALSASVGDEMGLAINQAAVGVIEIANENMANAAREHAIEVGRGTAGRTLIAIGGAAALHAADLAAKLDMAAVVVPQSAGVGSAVGFLRAPVAFEKARSQHQTLALFDADTALAAIDALAADTAAEVAGASEAETPRVGVTAQMRYRGQGHEITVPVDRARLASDGATYLRTAFAAAYDELYGRTIAGKDIEILAWTVRSELPVTAASPVTSGEVDTALADQSWELTEQSGRQVTARVVDRTALGTAESTAGPLLVVDTGTTILVPTGFTARVIGSGHLILERSAPKGASA</sequence>
<dbReference type="InterPro" id="IPR045079">
    <property type="entry name" value="Oxoprolinase-like"/>
</dbReference>
<comment type="caution">
    <text evidence="3">The sequence shown here is derived from an EMBL/GenBank/DDBJ whole genome shotgun (WGS) entry which is preliminary data.</text>
</comment>
<organism evidence="3 4">
    <name type="scientific">Amorphus orientalis</name>
    <dbReference type="NCBI Taxonomy" id="649198"/>
    <lineage>
        <taxon>Bacteria</taxon>
        <taxon>Pseudomonadati</taxon>
        <taxon>Pseudomonadota</taxon>
        <taxon>Alphaproteobacteria</taxon>
        <taxon>Hyphomicrobiales</taxon>
        <taxon>Amorphaceae</taxon>
        <taxon>Amorphus</taxon>
    </lineage>
</organism>
<evidence type="ECO:0000259" key="2">
    <source>
        <dbReference type="Pfam" id="PF05378"/>
    </source>
</evidence>
<dbReference type="PANTHER" id="PTHR11365">
    <property type="entry name" value="5-OXOPROLINASE RELATED"/>
    <property type="match status" value="1"/>
</dbReference>
<evidence type="ECO:0000313" key="4">
    <source>
        <dbReference type="Proteomes" id="UP001229244"/>
    </source>
</evidence>
<accession>A0AAE3VSK7</accession>
<reference evidence="3" key="1">
    <citation type="submission" date="2023-07" db="EMBL/GenBank/DDBJ databases">
        <title>Genomic Encyclopedia of Type Strains, Phase IV (KMG-IV): sequencing the most valuable type-strain genomes for metagenomic binning, comparative biology and taxonomic classification.</title>
        <authorList>
            <person name="Goeker M."/>
        </authorList>
    </citation>
    <scope>NUCLEOTIDE SEQUENCE</scope>
    <source>
        <strain evidence="3">DSM 21202</strain>
    </source>
</reference>
<dbReference type="GO" id="GO:0005829">
    <property type="term" value="C:cytosol"/>
    <property type="evidence" value="ECO:0007669"/>
    <property type="project" value="TreeGrafter"/>
</dbReference>
<feature type="domain" description="Hydantoinase A/oxoprolinase" evidence="1">
    <location>
        <begin position="203"/>
        <end position="498"/>
    </location>
</feature>
<dbReference type="SUPFAM" id="SSF53067">
    <property type="entry name" value="Actin-like ATPase domain"/>
    <property type="match status" value="1"/>
</dbReference>
<evidence type="ECO:0000313" key="3">
    <source>
        <dbReference type="EMBL" id="MDQ0316836.1"/>
    </source>
</evidence>
<dbReference type="Pfam" id="PF05378">
    <property type="entry name" value="Hydant_A_N"/>
    <property type="match status" value="1"/>
</dbReference>
<dbReference type="GO" id="GO:0017168">
    <property type="term" value="F:5-oxoprolinase (ATP-hydrolyzing) activity"/>
    <property type="evidence" value="ECO:0007669"/>
    <property type="project" value="TreeGrafter"/>
</dbReference>
<dbReference type="RefSeq" id="WP_306886711.1">
    <property type="nucleotide sequence ID" value="NZ_JAUSUL010000003.1"/>
</dbReference>
<proteinExistence type="predicted"/>
<dbReference type="InterPro" id="IPR008040">
    <property type="entry name" value="Hydant_A_N"/>
</dbReference>